<evidence type="ECO:0000259" key="1">
    <source>
        <dbReference type="Pfam" id="PF03466"/>
    </source>
</evidence>
<dbReference type="PANTHER" id="PTHR30419">
    <property type="entry name" value="HTH-TYPE TRANSCRIPTIONAL REGULATOR YBHD"/>
    <property type="match status" value="1"/>
</dbReference>
<evidence type="ECO:0000313" key="2">
    <source>
        <dbReference type="EMBL" id="MPN21671.1"/>
    </source>
</evidence>
<dbReference type="GO" id="GO:0006355">
    <property type="term" value="P:regulation of DNA-templated transcription"/>
    <property type="evidence" value="ECO:0007669"/>
    <property type="project" value="TreeGrafter"/>
</dbReference>
<proteinExistence type="predicted"/>
<feature type="domain" description="LysR substrate-binding" evidence="1">
    <location>
        <begin position="3"/>
        <end position="145"/>
    </location>
</feature>
<dbReference type="InterPro" id="IPR050950">
    <property type="entry name" value="HTH-type_LysR_regulators"/>
</dbReference>
<dbReference type="AlphaFoldDB" id="A0A645G480"/>
<dbReference type="EMBL" id="VSSQ01069697">
    <property type="protein sequence ID" value="MPN21671.1"/>
    <property type="molecule type" value="Genomic_DNA"/>
</dbReference>
<dbReference type="SUPFAM" id="SSF53850">
    <property type="entry name" value="Periplasmic binding protein-like II"/>
    <property type="match status" value="1"/>
</dbReference>
<protein>
    <recommendedName>
        <fullName evidence="1">LysR substrate-binding domain-containing protein</fullName>
    </recommendedName>
</protein>
<reference evidence="2" key="1">
    <citation type="submission" date="2019-08" db="EMBL/GenBank/DDBJ databases">
        <authorList>
            <person name="Kucharzyk K."/>
            <person name="Murdoch R.W."/>
            <person name="Higgins S."/>
            <person name="Loffler F."/>
        </authorList>
    </citation>
    <scope>NUCLEOTIDE SEQUENCE</scope>
</reference>
<dbReference type="Pfam" id="PF03466">
    <property type="entry name" value="LysR_substrate"/>
    <property type="match status" value="1"/>
</dbReference>
<dbReference type="InterPro" id="IPR005119">
    <property type="entry name" value="LysR_subst-bd"/>
</dbReference>
<organism evidence="2">
    <name type="scientific">bioreactor metagenome</name>
    <dbReference type="NCBI Taxonomy" id="1076179"/>
    <lineage>
        <taxon>unclassified sequences</taxon>
        <taxon>metagenomes</taxon>
        <taxon>ecological metagenomes</taxon>
    </lineage>
</organism>
<comment type="caution">
    <text evidence="2">The sequence shown here is derived from an EMBL/GenBank/DDBJ whole genome shotgun (WGS) entry which is preliminary data.</text>
</comment>
<sequence>MLRTPFTDEGLTCHSLTSEPLCAVGLPGLWGKGGFSDEALTLQALAGLPLVYYRRFELLLQGEFRRAGLPLEPFCVVDDARTALGWAAAGVAVALVPQRAAAEFCQGTALVLHPLDAAGLLTRITVASRRSAPQSAAAKALAAVLCGSTCQ</sequence>
<gene>
    <name evidence="2" type="ORF">SDC9_169051</name>
</gene>
<dbReference type="GO" id="GO:0005829">
    <property type="term" value="C:cytosol"/>
    <property type="evidence" value="ECO:0007669"/>
    <property type="project" value="TreeGrafter"/>
</dbReference>
<dbReference type="CDD" id="cd05466">
    <property type="entry name" value="PBP2_LTTR_substrate"/>
    <property type="match status" value="1"/>
</dbReference>
<name>A0A645G480_9ZZZZ</name>
<accession>A0A645G480</accession>
<dbReference type="Gene3D" id="3.40.190.290">
    <property type="match status" value="1"/>
</dbReference>